<feature type="compositionally biased region" description="Polar residues" evidence="1">
    <location>
        <begin position="143"/>
        <end position="153"/>
    </location>
</feature>
<evidence type="ECO:0000313" key="4">
    <source>
        <dbReference type="Proteomes" id="UP001157046"/>
    </source>
</evidence>
<feature type="compositionally biased region" description="Low complexity" evidence="1">
    <location>
        <begin position="131"/>
        <end position="142"/>
    </location>
</feature>
<feature type="compositionally biased region" description="Low complexity" evidence="1">
    <location>
        <begin position="154"/>
        <end position="166"/>
    </location>
</feature>
<reference evidence="4" key="1">
    <citation type="journal article" date="2019" name="Int. J. Syst. Evol. Microbiol.">
        <title>The Global Catalogue of Microorganisms (GCM) 10K type strain sequencing project: providing services to taxonomists for standard genome sequencing and annotation.</title>
        <authorList>
            <consortium name="The Broad Institute Genomics Platform"/>
            <consortium name="The Broad Institute Genome Sequencing Center for Infectious Disease"/>
            <person name="Wu L."/>
            <person name="Ma J."/>
        </authorList>
    </citation>
    <scope>NUCLEOTIDE SEQUENCE [LARGE SCALE GENOMIC DNA]</scope>
    <source>
        <strain evidence="4">NBRC 102030</strain>
    </source>
</reference>
<feature type="domain" description="Multidrug resistance protein MdtA-like C-terminal permuted SH3" evidence="2">
    <location>
        <begin position="47"/>
        <end position="105"/>
    </location>
</feature>
<comment type="caution">
    <text evidence="3">The sequence shown here is derived from an EMBL/GenBank/DDBJ whole genome shotgun (WGS) entry which is preliminary data.</text>
</comment>
<dbReference type="Pfam" id="PF25967">
    <property type="entry name" value="RND-MFP_C"/>
    <property type="match status" value="1"/>
</dbReference>
<organism evidence="3 4">
    <name type="scientific">Shewanella glacialipiscicola</name>
    <dbReference type="NCBI Taxonomy" id="614069"/>
    <lineage>
        <taxon>Bacteria</taxon>
        <taxon>Pseudomonadati</taxon>
        <taxon>Pseudomonadota</taxon>
        <taxon>Gammaproteobacteria</taxon>
        <taxon>Alteromonadales</taxon>
        <taxon>Shewanellaceae</taxon>
        <taxon>Shewanella</taxon>
    </lineage>
</organism>
<evidence type="ECO:0000313" key="3">
    <source>
        <dbReference type="EMBL" id="GMA83428.1"/>
    </source>
</evidence>
<dbReference type="EMBL" id="BSUY01000001">
    <property type="protein sequence ID" value="GMA83428.1"/>
    <property type="molecule type" value="Genomic_DNA"/>
</dbReference>
<feature type="region of interest" description="Disordered" evidence="1">
    <location>
        <begin position="126"/>
        <end position="166"/>
    </location>
</feature>
<dbReference type="Gene3D" id="2.40.420.20">
    <property type="match status" value="1"/>
</dbReference>
<sequence>MNYVAPAVDINSGRVDIHATLENPEFKLAPGMFANIKQYYSRGIKRLLVPQNSIIANNAERFVWLVRGDSAVKQVVKLAQNTNDGYAVVIEGLAVGDLVVKTGMQNLKSDSQIKVVQDKKLKDSQLVPNIESAAESTAEPTADSNAGSHTKSTAAANANSVSEEAE</sequence>
<dbReference type="InterPro" id="IPR058627">
    <property type="entry name" value="MdtA-like_C"/>
</dbReference>
<accession>A0ABQ6J5L0</accession>
<evidence type="ECO:0000259" key="2">
    <source>
        <dbReference type="Pfam" id="PF25967"/>
    </source>
</evidence>
<proteinExistence type="predicted"/>
<gene>
    <name evidence="3" type="ORF">GCM10025855_29610</name>
</gene>
<dbReference type="Proteomes" id="UP001157046">
    <property type="component" value="Unassembled WGS sequence"/>
</dbReference>
<evidence type="ECO:0000256" key="1">
    <source>
        <dbReference type="SAM" id="MobiDB-lite"/>
    </source>
</evidence>
<dbReference type="SUPFAM" id="SSF111369">
    <property type="entry name" value="HlyD-like secretion proteins"/>
    <property type="match status" value="1"/>
</dbReference>
<dbReference type="PANTHER" id="PTHR30469:SF11">
    <property type="entry name" value="BLL4320 PROTEIN"/>
    <property type="match status" value="1"/>
</dbReference>
<dbReference type="Gene3D" id="2.40.30.170">
    <property type="match status" value="1"/>
</dbReference>
<protein>
    <recommendedName>
        <fullName evidence="2">Multidrug resistance protein MdtA-like C-terminal permuted SH3 domain-containing protein</fullName>
    </recommendedName>
</protein>
<name>A0ABQ6J5L0_9GAMM</name>
<dbReference type="PANTHER" id="PTHR30469">
    <property type="entry name" value="MULTIDRUG RESISTANCE PROTEIN MDTA"/>
    <property type="match status" value="1"/>
</dbReference>
<keyword evidence="4" id="KW-1185">Reference proteome</keyword>